<comment type="similarity">
    <text evidence="3">Belongs to the Nudix hydrolase family.</text>
</comment>
<evidence type="ECO:0000313" key="11">
    <source>
        <dbReference type="Proteomes" id="UP000594263"/>
    </source>
</evidence>
<evidence type="ECO:0000256" key="5">
    <source>
        <dbReference type="ARBA" id="ARBA00022801"/>
    </source>
</evidence>
<dbReference type="PROSITE" id="PS51462">
    <property type="entry name" value="NUDIX"/>
    <property type="match status" value="1"/>
</dbReference>
<dbReference type="Proteomes" id="UP000594263">
    <property type="component" value="Unplaced"/>
</dbReference>
<keyword evidence="5" id="KW-0378">Hydrolase</keyword>
<dbReference type="InterPro" id="IPR000086">
    <property type="entry name" value="NUDIX_hydrolase_dom"/>
</dbReference>
<evidence type="ECO:0000256" key="2">
    <source>
        <dbReference type="ARBA" id="ARBA00004173"/>
    </source>
</evidence>
<feature type="domain" description="Nudix hydrolase" evidence="9">
    <location>
        <begin position="50"/>
        <end position="195"/>
    </location>
</feature>
<evidence type="ECO:0000256" key="7">
    <source>
        <dbReference type="ARBA" id="ARBA00022946"/>
    </source>
</evidence>
<organism evidence="10 11">
    <name type="scientific">Kalanchoe fedtschenkoi</name>
    <name type="common">Lavender scallops</name>
    <name type="synonym">South American air plant</name>
    <dbReference type="NCBI Taxonomy" id="63787"/>
    <lineage>
        <taxon>Eukaryota</taxon>
        <taxon>Viridiplantae</taxon>
        <taxon>Streptophyta</taxon>
        <taxon>Embryophyta</taxon>
        <taxon>Tracheophyta</taxon>
        <taxon>Spermatophyta</taxon>
        <taxon>Magnoliopsida</taxon>
        <taxon>eudicotyledons</taxon>
        <taxon>Gunneridae</taxon>
        <taxon>Pentapetalae</taxon>
        <taxon>Saxifragales</taxon>
        <taxon>Crassulaceae</taxon>
        <taxon>Kalanchoe</taxon>
    </lineage>
</organism>
<comment type="subcellular location">
    <subcellularLocation>
        <location evidence="2">Mitochondrion</location>
    </subcellularLocation>
</comment>
<dbReference type="GO" id="GO:0005739">
    <property type="term" value="C:mitochondrion"/>
    <property type="evidence" value="ECO:0007669"/>
    <property type="project" value="UniProtKB-SubCell"/>
</dbReference>
<keyword evidence="11" id="KW-1185">Reference proteome</keyword>
<evidence type="ECO:0000256" key="8">
    <source>
        <dbReference type="ARBA" id="ARBA00023128"/>
    </source>
</evidence>
<dbReference type="CDD" id="cd04666">
    <property type="entry name" value="NUDIX_DIPP2_like_Nudt4"/>
    <property type="match status" value="1"/>
</dbReference>
<dbReference type="Pfam" id="PF00293">
    <property type="entry name" value="NUDIX"/>
    <property type="match status" value="1"/>
</dbReference>
<keyword evidence="8" id="KW-0496">Mitochondrion</keyword>
<evidence type="ECO:0000259" key="9">
    <source>
        <dbReference type="PROSITE" id="PS51462"/>
    </source>
</evidence>
<dbReference type="EnsemblPlants" id="Kaladp0040s0741.1.v1.1">
    <property type="protein sequence ID" value="Kaladp0040s0741.1.v1.1"/>
    <property type="gene ID" value="Kaladp0040s0741.v1.1"/>
</dbReference>
<dbReference type="AlphaFoldDB" id="A0A7N0TNV9"/>
<dbReference type="GO" id="GO:0046872">
    <property type="term" value="F:metal ion binding"/>
    <property type="evidence" value="ECO:0007669"/>
    <property type="project" value="UniProtKB-KW"/>
</dbReference>
<accession>A0A7N0TNV9</accession>
<dbReference type="GO" id="GO:0016462">
    <property type="term" value="F:pyrophosphatase activity"/>
    <property type="evidence" value="ECO:0007669"/>
    <property type="project" value="InterPro"/>
</dbReference>
<protein>
    <recommendedName>
        <fullName evidence="9">Nudix hydrolase domain-containing protein</fullName>
    </recommendedName>
</protein>
<name>A0A7N0TNV9_KALFE</name>
<evidence type="ECO:0000313" key="10">
    <source>
        <dbReference type="EnsemblPlants" id="Kaladp0040s0741.1.v1.1"/>
    </source>
</evidence>
<keyword evidence="7" id="KW-0809">Transit peptide</keyword>
<comment type="cofactor">
    <cofactor evidence="1">
        <name>Mg(2+)</name>
        <dbReference type="ChEBI" id="CHEBI:18420"/>
    </cofactor>
</comment>
<proteinExistence type="inferred from homology"/>
<dbReference type="Gene3D" id="3.90.79.10">
    <property type="entry name" value="Nucleoside Triphosphate Pyrophosphohydrolase"/>
    <property type="match status" value="1"/>
</dbReference>
<evidence type="ECO:0000256" key="6">
    <source>
        <dbReference type="ARBA" id="ARBA00022842"/>
    </source>
</evidence>
<dbReference type="Gramene" id="Kaladp0040s0741.1.v1.1">
    <property type="protein sequence ID" value="Kaladp0040s0741.1.v1.1"/>
    <property type="gene ID" value="Kaladp0040s0741.v1.1"/>
</dbReference>
<dbReference type="FunFam" id="3.90.79.10:FF:000030">
    <property type="entry name" value="Nudix hydrolase 13 mitochondrial"/>
    <property type="match status" value="1"/>
</dbReference>
<dbReference type="InterPro" id="IPR015797">
    <property type="entry name" value="NUDIX_hydrolase-like_dom_sf"/>
</dbReference>
<dbReference type="InterPro" id="IPR020084">
    <property type="entry name" value="NUDIX_hydrolase_CS"/>
</dbReference>
<dbReference type="InterPro" id="IPR047198">
    <property type="entry name" value="DDP-like_NUDIX"/>
</dbReference>
<keyword evidence="6" id="KW-0460">Magnesium</keyword>
<evidence type="ECO:0000256" key="1">
    <source>
        <dbReference type="ARBA" id="ARBA00001946"/>
    </source>
</evidence>
<dbReference type="PANTHER" id="PTHR12629:SF58">
    <property type="entry name" value="NUDIX HYDROLASE 12, MITOCHONDRIAL"/>
    <property type="match status" value="1"/>
</dbReference>
<dbReference type="PANTHER" id="PTHR12629">
    <property type="entry name" value="DIPHOSPHOINOSITOL POLYPHOSPHATE PHOSPHOHYDROLASE"/>
    <property type="match status" value="1"/>
</dbReference>
<evidence type="ECO:0000256" key="3">
    <source>
        <dbReference type="ARBA" id="ARBA00005582"/>
    </source>
</evidence>
<sequence length="228" mass="25989">MRLNLPGVLLIEDVQCCVVCCFMYQWLIDWIRMASLVARVGREHQRYDGNFRLVSGCIPYKVAGDGEGFNSDWQHKLKVLMVSSPNRNDLVFPKGGWEDDETAEEAASREALEEAGVRGILKKNILGIWEFRSKTREKACCLKGGCRGYMYALEVTEELDNWPEQGDRSRKWLTIEEASELCRYDWMRHALEKFLQLMSDNMKAAGLADYCATATTTLSTPNVMALVL</sequence>
<keyword evidence="4" id="KW-0479">Metal-binding</keyword>
<dbReference type="PROSITE" id="PS00893">
    <property type="entry name" value="NUDIX_BOX"/>
    <property type="match status" value="1"/>
</dbReference>
<dbReference type="OMA" id="ATHNRRW"/>
<dbReference type="SUPFAM" id="SSF55811">
    <property type="entry name" value="Nudix"/>
    <property type="match status" value="1"/>
</dbReference>
<dbReference type="GO" id="GO:0005634">
    <property type="term" value="C:nucleus"/>
    <property type="evidence" value="ECO:0007669"/>
    <property type="project" value="TreeGrafter"/>
</dbReference>
<reference evidence="10" key="1">
    <citation type="submission" date="2021-01" db="UniProtKB">
        <authorList>
            <consortium name="EnsemblPlants"/>
        </authorList>
    </citation>
    <scope>IDENTIFICATION</scope>
</reference>
<evidence type="ECO:0000256" key="4">
    <source>
        <dbReference type="ARBA" id="ARBA00022723"/>
    </source>
</evidence>